<protein>
    <recommendedName>
        <fullName evidence="3">FACT complex subunit</fullName>
    </recommendedName>
</protein>
<evidence type="ECO:0008006" key="3">
    <source>
        <dbReference type="Google" id="ProtNLM"/>
    </source>
</evidence>
<gene>
    <name evidence="1" type="ORF">PCOR1329_LOCUS4897</name>
</gene>
<feature type="non-terminal residue" evidence="1">
    <location>
        <position position="1"/>
    </location>
</feature>
<name>A0ABN9PU30_9DINO</name>
<proteinExistence type="predicted"/>
<sequence>CQRSHSSPCSSSKHQHRAHIFARMRFLFLITGDDRVHADVHSTIWSVLTCCRMCTGEWTRYLSVCLCFWHKGLRGRNLKRVLGQTLGLVPIPIRFSNIVVGDLPAASCGDFFVAIEVGECPVQITSIAEDANPKVVQFEETLIVRVRNSPAEFSIRFSATTEEKRKRTASNAIYSFLNFLCSDLLSASHKVWCTCKLHIRVQPGMHFPAATRHLFGITHHR</sequence>
<reference evidence="1" key="1">
    <citation type="submission" date="2023-10" db="EMBL/GenBank/DDBJ databases">
        <authorList>
            <person name="Chen Y."/>
            <person name="Shah S."/>
            <person name="Dougan E. K."/>
            <person name="Thang M."/>
            <person name="Chan C."/>
        </authorList>
    </citation>
    <scope>NUCLEOTIDE SEQUENCE [LARGE SCALE GENOMIC DNA]</scope>
</reference>
<organism evidence="1 2">
    <name type="scientific">Prorocentrum cordatum</name>
    <dbReference type="NCBI Taxonomy" id="2364126"/>
    <lineage>
        <taxon>Eukaryota</taxon>
        <taxon>Sar</taxon>
        <taxon>Alveolata</taxon>
        <taxon>Dinophyceae</taxon>
        <taxon>Prorocentrales</taxon>
        <taxon>Prorocentraceae</taxon>
        <taxon>Prorocentrum</taxon>
    </lineage>
</organism>
<dbReference type="EMBL" id="CAUYUJ010001272">
    <property type="protein sequence ID" value="CAK0795162.1"/>
    <property type="molecule type" value="Genomic_DNA"/>
</dbReference>
<evidence type="ECO:0000313" key="1">
    <source>
        <dbReference type="EMBL" id="CAK0795162.1"/>
    </source>
</evidence>
<keyword evidence="2" id="KW-1185">Reference proteome</keyword>
<evidence type="ECO:0000313" key="2">
    <source>
        <dbReference type="Proteomes" id="UP001189429"/>
    </source>
</evidence>
<accession>A0ABN9PU30</accession>
<comment type="caution">
    <text evidence="1">The sequence shown here is derived from an EMBL/GenBank/DDBJ whole genome shotgun (WGS) entry which is preliminary data.</text>
</comment>
<dbReference type="Proteomes" id="UP001189429">
    <property type="component" value="Unassembled WGS sequence"/>
</dbReference>